<accession>A0A1Y2FYR7</accession>
<evidence type="ECO:0000256" key="1">
    <source>
        <dbReference type="ARBA" id="ARBA00022723"/>
    </source>
</evidence>
<evidence type="ECO:0000313" key="7">
    <source>
        <dbReference type="Proteomes" id="UP000193467"/>
    </source>
</evidence>
<evidence type="ECO:0000256" key="3">
    <source>
        <dbReference type="SAM" id="MobiDB-lite"/>
    </source>
</evidence>
<feature type="signal peptide" evidence="4">
    <location>
        <begin position="1"/>
        <end position="18"/>
    </location>
</feature>
<dbReference type="GO" id="GO:0009055">
    <property type="term" value="F:electron transfer activity"/>
    <property type="evidence" value="ECO:0007669"/>
    <property type="project" value="InterPro"/>
</dbReference>
<protein>
    <recommendedName>
        <fullName evidence="5">Blue (type 1) copper domain-containing protein</fullName>
    </recommendedName>
</protein>
<dbReference type="CDD" id="cd00920">
    <property type="entry name" value="Cupredoxin"/>
    <property type="match status" value="1"/>
</dbReference>
<keyword evidence="7" id="KW-1185">Reference proteome</keyword>
<organism evidence="6 7">
    <name type="scientific">Leucosporidium creatinivorum</name>
    <dbReference type="NCBI Taxonomy" id="106004"/>
    <lineage>
        <taxon>Eukaryota</taxon>
        <taxon>Fungi</taxon>
        <taxon>Dikarya</taxon>
        <taxon>Basidiomycota</taxon>
        <taxon>Pucciniomycotina</taxon>
        <taxon>Microbotryomycetes</taxon>
        <taxon>Leucosporidiales</taxon>
        <taxon>Leucosporidium</taxon>
    </lineage>
</organism>
<keyword evidence="2" id="KW-0186">Copper</keyword>
<keyword evidence="1" id="KW-0479">Metal-binding</keyword>
<dbReference type="GO" id="GO:0005507">
    <property type="term" value="F:copper ion binding"/>
    <property type="evidence" value="ECO:0007669"/>
    <property type="project" value="InterPro"/>
</dbReference>
<dbReference type="OrthoDB" id="2331100at2759"/>
<evidence type="ECO:0000256" key="4">
    <source>
        <dbReference type="SAM" id="SignalP"/>
    </source>
</evidence>
<feature type="compositionally biased region" description="Basic residues" evidence="3">
    <location>
        <begin position="25"/>
        <end position="36"/>
    </location>
</feature>
<feature type="compositionally biased region" description="Low complexity" evidence="3">
    <location>
        <begin position="41"/>
        <end position="50"/>
    </location>
</feature>
<dbReference type="SUPFAM" id="SSF49503">
    <property type="entry name" value="Cupredoxins"/>
    <property type="match status" value="1"/>
</dbReference>
<feature type="compositionally biased region" description="Polar residues" evidence="3">
    <location>
        <begin position="367"/>
        <end position="384"/>
    </location>
</feature>
<evidence type="ECO:0000256" key="2">
    <source>
        <dbReference type="ARBA" id="ARBA00023008"/>
    </source>
</evidence>
<dbReference type="InParanoid" id="A0A1Y2FYR7"/>
<reference evidence="6 7" key="1">
    <citation type="submission" date="2016-07" db="EMBL/GenBank/DDBJ databases">
        <title>Pervasive Adenine N6-methylation of Active Genes in Fungi.</title>
        <authorList>
            <consortium name="DOE Joint Genome Institute"/>
            <person name="Mondo S.J."/>
            <person name="Dannebaum R.O."/>
            <person name="Kuo R.C."/>
            <person name="Labutti K."/>
            <person name="Haridas S."/>
            <person name="Kuo A."/>
            <person name="Salamov A."/>
            <person name="Ahrendt S.R."/>
            <person name="Lipzen A."/>
            <person name="Sullivan W."/>
            <person name="Andreopoulos W.B."/>
            <person name="Clum A."/>
            <person name="Lindquist E."/>
            <person name="Daum C."/>
            <person name="Ramamoorthy G.K."/>
            <person name="Gryganskyi A."/>
            <person name="Culley D."/>
            <person name="Magnuson J.K."/>
            <person name="James T.Y."/>
            <person name="O'Malley M.A."/>
            <person name="Stajich J.E."/>
            <person name="Spatafora J.W."/>
            <person name="Visel A."/>
            <person name="Grigoriev I.V."/>
        </authorList>
    </citation>
    <scope>NUCLEOTIDE SEQUENCE [LARGE SCALE GENOMIC DNA]</scope>
    <source>
        <strain evidence="6 7">62-1032</strain>
    </source>
</reference>
<evidence type="ECO:0000259" key="5">
    <source>
        <dbReference type="Pfam" id="PF00127"/>
    </source>
</evidence>
<dbReference type="EMBL" id="MCGR01000006">
    <property type="protein sequence ID" value="ORY89256.1"/>
    <property type="molecule type" value="Genomic_DNA"/>
</dbReference>
<gene>
    <name evidence="6" type="ORF">BCR35DRAFT_323870</name>
</gene>
<feature type="domain" description="Blue (type 1) copper" evidence="5">
    <location>
        <begin position="196"/>
        <end position="282"/>
    </location>
</feature>
<feature type="region of interest" description="Disordered" evidence="3">
    <location>
        <begin position="367"/>
        <end position="405"/>
    </location>
</feature>
<keyword evidence="4" id="KW-0732">Signal</keyword>
<dbReference type="Gene3D" id="2.60.40.420">
    <property type="entry name" value="Cupredoxins - blue copper proteins"/>
    <property type="match status" value="1"/>
</dbReference>
<feature type="region of interest" description="Disordered" evidence="3">
    <location>
        <begin position="21"/>
        <end position="50"/>
    </location>
</feature>
<feature type="compositionally biased region" description="Low complexity" evidence="3">
    <location>
        <begin position="393"/>
        <end position="405"/>
    </location>
</feature>
<dbReference type="InterPro" id="IPR008972">
    <property type="entry name" value="Cupredoxin"/>
</dbReference>
<dbReference type="Pfam" id="PF00127">
    <property type="entry name" value="Copper-bind"/>
    <property type="match status" value="1"/>
</dbReference>
<sequence length="437" mass="44282">MKSALALSFGLAFASATATIDPKGRPSRIQRRHVALRPRGSSDYSGSGSAYHAGSHGSGYAAGGGAAYGGASPEGDQAASSGWMEKSSSEWSQETQAAMGYESSSTESAAHTSSTGWGYGSGSYGNYQGGYDSCIQQCQAQYGGGGMTYAAAATATGYTATGTYSSANATATAAPAVAGNGTALIAGPNQVVVAPVKGDLRMVPFNINVKKGVTIEWIWGAGPHTVTKSSLLSICNATADAPFKSGMQNATFKFPVTIESEETTPYFCGVPTHCQKGMFGLINGAVSTDPAKGYGAWMMGFAKQNPEFKQKWDTTQQACQGTPAESWGSMIDTSQLPDWAHPMAAEAILETRSFYAQNPTILAAQSGNATTADTGPNSTSTSADGSPAAGDNSTSPSPSASGSSGINLTGAAAPSVSLPYTSGLGLALVALGSVLLA</sequence>
<name>A0A1Y2FYR7_9BASI</name>
<evidence type="ECO:0000313" key="6">
    <source>
        <dbReference type="EMBL" id="ORY89256.1"/>
    </source>
</evidence>
<dbReference type="InterPro" id="IPR000923">
    <property type="entry name" value="BlueCu_1"/>
</dbReference>
<feature type="chain" id="PRO_5010998762" description="Blue (type 1) copper domain-containing protein" evidence="4">
    <location>
        <begin position="19"/>
        <end position="437"/>
    </location>
</feature>
<comment type="caution">
    <text evidence="6">The sequence shown here is derived from an EMBL/GenBank/DDBJ whole genome shotgun (WGS) entry which is preliminary data.</text>
</comment>
<feature type="region of interest" description="Disordered" evidence="3">
    <location>
        <begin position="71"/>
        <end position="112"/>
    </location>
</feature>
<dbReference type="STRING" id="106004.A0A1Y2FYR7"/>
<dbReference type="Proteomes" id="UP000193467">
    <property type="component" value="Unassembled WGS sequence"/>
</dbReference>
<dbReference type="AlphaFoldDB" id="A0A1Y2FYR7"/>
<proteinExistence type="predicted"/>
<feature type="compositionally biased region" description="Low complexity" evidence="3">
    <location>
        <begin position="102"/>
        <end position="112"/>
    </location>
</feature>